<organism evidence="1 2">
    <name type="scientific">Asparagus officinalis</name>
    <name type="common">Garden asparagus</name>
    <dbReference type="NCBI Taxonomy" id="4686"/>
    <lineage>
        <taxon>Eukaryota</taxon>
        <taxon>Viridiplantae</taxon>
        <taxon>Streptophyta</taxon>
        <taxon>Embryophyta</taxon>
        <taxon>Tracheophyta</taxon>
        <taxon>Spermatophyta</taxon>
        <taxon>Magnoliopsida</taxon>
        <taxon>Liliopsida</taxon>
        <taxon>Asparagales</taxon>
        <taxon>Asparagaceae</taxon>
        <taxon>Asparagoideae</taxon>
        <taxon>Asparagus</taxon>
    </lineage>
</organism>
<gene>
    <name evidence="1" type="ORF">A4U43_C06F14420</name>
</gene>
<sequence length="500" mass="56447">MTGARYPYLWMRMAQESGWHVLLDACALGPKDLDTLGLSLIQPDFLVCSFFKVVGEVPSGFAALLVKKSSASSHLLGTTSAVSRGIGAIRIIPAATLLRSQLTDDFSGTFSENDTAANLFPAPPLSGQICNSTRDASKKHYSVMGAKTSETCQTLLSALSDDDDQNEVVEIVEAGKMRSAKADAGIFECMGLDHADSLGLLLISSRLRYITNWLVMALTKLRHPNSSSEANGHPLVRTYGPRIKFERGPAISFNVFDWKGEKVEPALVQKLADRSNISLGCGFLHNIWFSDKYEQERDGVLETRRRSVCHQTNKKIKDHEGNIDLGIAVVNASLGFLANFEDAYKLWSFIARFLDADFVEKERWRYMALNQKMIEKNIYIQHGFINLRVKSRCVLPTIITIAFYRDSSKLCLLFNHIEYIFTYMGKLMLVCPSKIGVTPSPQSSSLLQSSSIYKLKSYRRTEFEAYQYRFELEARVFLYWHVYMYVCGWKVWADRRTGSR</sequence>
<dbReference type="OMA" id="HYWALET"/>
<dbReference type="PANTHER" id="PTHR14237:SF88">
    <property type="entry name" value="PYRIDOXAL PHOSPHATE (PLP)-DEPENDENT TRANSFERASES SUPERFAMILY PROTEIN"/>
    <property type="match status" value="1"/>
</dbReference>
<proteinExistence type="predicted"/>
<evidence type="ECO:0008006" key="3">
    <source>
        <dbReference type="Google" id="ProtNLM"/>
    </source>
</evidence>
<dbReference type="AlphaFoldDB" id="A0A5P1ESG9"/>
<dbReference type="EMBL" id="CM007386">
    <property type="protein sequence ID" value="ONK67000.1"/>
    <property type="molecule type" value="Genomic_DNA"/>
</dbReference>
<evidence type="ECO:0000313" key="1">
    <source>
        <dbReference type="EMBL" id="ONK67000.1"/>
    </source>
</evidence>
<dbReference type="PANTHER" id="PTHR14237">
    <property type="entry name" value="MOLYBDOPTERIN COFACTOR SULFURASE MOSC"/>
    <property type="match status" value="1"/>
</dbReference>
<dbReference type="Proteomes" id="UP000243459">
    <property type="component" value="Chromosome 6"/>
</dbReference>
<name>A0A5P1ESG9_ASPOF</name>
<protein>
    <recommendedName>
        <fullName evidence="3">Aminotransferase class V domain-containing protein</fullName>
    </recommendedName>
</protein>
<dbReference type="InterPro" id="IPR015421">
    <property type="entry name" value="PyrdxlP-dep_Trfase_major"/>
</dbReference>
<reference evidence="2" key="1">
    <citation type="journal article" date="2017" name="Nat. Commun.">
        <title>The asparagus genome sheds light on the origin and evolution of a young Y chromosome.</title>
        <authorList>
            <person name="Harkess A."/>
            <person name="Zhou J."/>
            <person name="Xu C."/>
            <person name="Bowers J.E."/>
            <person name="Van der Hulst R."/>
            <person name="Ayyampalayam S."/>
            <person name="Mercati F."/>
            <person name="Riccardi P."/>
            <person name="McKain M.R."/>
            <person name="Kakrana A."/>
            <person name="Tang H."/>
            <person name="Ray J."/>
            <person name="Groenendijk J."/>
            <person name="Arikit S."/>
            <person name="Mathioni S.M."/>
            <person name="Nakano M."/>
            <person name="Shan H."/>
            <person name="Telgmann-Rauber A."/>
            <person name="Kanno A."/>
            <person name="Yue Z."/>
            <person name="Chen H."/>
            <person name="Li W."/>
            <person name="Chen Y."/>
            <person name="Xu X."/>
            <person name="Zhang Y."/>
            <person name="Luo S."/>
            <person name="Chen H."/>
            <person name="Gao J."/>
            <person name="Mao Z."/>
            <person name="Pires J.C."/>
            <person name="Luo M."/>
            <person name="Kudrna D."/>
            <person name="Wing R.A."/>
            <person name="Meyers B.C."/>
            <person name="Yi K."/>
            <person name="Kong H."/>
            <person name="Lavrijsen P."/>
            <person name="Sunseri F."/>
            <person name="Falavigna A."/>
            <person name="Ye Y."/>
            <person name="Leebens-Mack J.H."/>
            <person name="Chen G."/>
        </authorList>
    </citation>
    <scope>NUCLEOTIDE SEQUENCE [LARGE SCALE GENOMIC DNA]</scope>
    <source>
        <strain evidence="2">cv. DH0086</strain>
    </source>
</reference>
<dbReference type="Gene3D" id="3.40.640.10">
    <property type="entry name" value="Type I PLP-dependent aspartate aminotransferase-like (Major domain)"/>
    <property type="match status" value="1"/>
</dbReference>
<accession>A0A5P1ESG9</accession>
<keyword evidence="2" id="KW-1185">Reference proteome</keyword>
<evidence type="ECO:0000313" key="2">
    <source>
        <dbReference type="Proteomes" id="UP000243459"/>
    </source>
</evidence>
<dbReference type="Gramene" id="ONK67000">
    <property type="protein sequence ID" value="ONK67000"/>
    <property type="gene ID" value="A4U43_C06F14420"/>
</dbReference>